<evidence type="ECO:0000256" key="7">
    <source>
        <dbReference type="ARBA" id="ARBA00023163"/>
    </source>
</evidence>
<dbReference type="PROSITE" id="PS00676">
    <property type="entry name" value="SIGMA54_INTERACT_2"/>
    <property type="match status" value="1"/>
</dbReference>
<dbReference type="EMBL" id="LAHO01000025">
    <property type="protein sequence ID" value="KKO43868.1"/>
    <property type="molecule type" value="Genomic_DNA"/>
</dbReference>
<comment type="caution">
    <text evidence="11">The sequence shown here is derived from an EMBL/GenBank/DDBJ whole genome shotgun (WGS) entry which is preliminary data.</text>
</comment>
<accession>A0A0M2V3X8</accession>
<dbReference type="CDD" id="cd00009">
    <property type="entry name" value="AAA"/>
    <property type="match status" value="1"/>
</dbReference>
<dbReference type="InterPro" id="IPR027417">
    <property type="entry name" value="P-loop_NTPase"/>
</dbReference>
<dbReference type="SMART" id="SM00382">
    <property type="entry name" value="AAA"/>
    <property type="match status" value="1"/>
</dbReference>
<dbReference type="FunFam" id="3.40.50.300:FF:000006">
    <property type="entry name" value="DNA-binding transcriptional regulator NtrC"/>
    <property type="match status" value="1"/>
</dbReference>
<keyword evidence="3" id="KW-0067">ATP-binding</keyword>
<dbReference type="PRINTS" id="PR01590">
    <property type="entry name" value="HTHFIS"/>
</dbReference>
<dbReference type="STRING" id="336831.WG68_18450"/>
<dbReference type="AlphaFoldDB" id="A0A0M2V3X8"/>
<protein>
    <submittedName>
        <fullName evidence="11">Response regulator GlrR</fullName>
    </submittedName>
</protein>
<feature type="domain" description="Sigma-54 factor interaction" evidence="9">
    <location>
        <begin position="135"/>
        <end position="364"/>
    </location>
</feature>
<evidence type="ECO:0000313" key="12">
    <source>
        <dbReference type="Proteomes" id="UP000034228"/>
    </source>
</evidence>
<evidence type="ECO:0000256" key="6">
    <source>
        <dbReference type="ARBA" id="ARBA00023125"/>
    </source>
</evidence>
<dbReference type="RefSeq" id="WP_046559209.1">
    <property type="nucleotide sequence ID" value="NZ_LAHO01000025.1"/>
</dbReference>
<keyword evidence="1 8" id="KW-0597">Phosphoprotein</keyword>
<dbReference type="Pfam" id="PF02954">
    <property type="entry name" value="HTH_8"/>
    <property type="match status" value="1"/>
</dbReference>
<dbReference type="GO" id="GO:0043565">
    <property type="term" value="F:sequence-specific DNA binding"/>
    <property type="evidence" value="ECO:0007669"/>
    <property type="project" value="InterPro"/>
</dbReference>
<dbReference type="InterPro" id="IPR025943">
    <property type="entry name" value="Sigma_54_int_dom_ATP-bd_2"/>
</dbReference>
<dbReference type="InterPro" id="IPR002078">
    <property type="entry name" value="Sigma_54_int"/>
</dbReference>
<dbReference type="Gene3D" id="1.10.8.60">
    <property type="match status" value="1"/>
</dbReference>
<dbReference type="PROSITE" id="PS00688">
    <property type="entry name" value="SIGMA54_INTERACT_3"/>
    <property type="match status" value="1"/>
</dbReference>
<dbReference type="SUPFAM" id="SSF52540">
    <property type="entry name" value="P-loop containing nucleoside triphosphate hydrolases"/>
    <property type="match status" value="1"/>
</dbReference>
<evidence type="ECO:0000256" key="8">
    <source>
        <dbReference type="PROSITE-ProRule" id="PRU00169"/>
    </source>
</evidence>
<evidence type="ECO:0000256" key="5">
    <source>
        <dbReference type="ARBA" id="ARBA00023015"/>
    </source>
</evidence>
<organism evidence="11 12">
    <name type="scientific">Arsukibacterium ikkense</name>
    <dbReference type="NCBI Taxonomy" id="336831"/>
    <lineage>
        <taxon>Bacteria</taxon>
        <taxon>Pseudomonadati</taxon>
        <taxon>Pseudomonadota</taxon>
        <taxon>Gammaproteobacteria</taxon>
        <taxon>Chromatiales</taxon>
        <taxon>Chromatiaceae</taxon>
        <taxon>Arsukibacterium</taxon>
    </lineage>
</organism>
<evidence type="ECO:0000256" key="2">
    <source>
        <dbReference type="ARBA" id="ARBA00022741"/>
    </source>
</evidence>
<feature type="domain" description="Response regulatory" evidence="10">
    <location>
        <begin position="7"/>
        <end position="121"/>
    </location>
</feature>
<evidence type="ECO:0000259" key="9">
    <source>
        <dbReference type="PROSITE" id="PS50045"/>
    </source>
</evidence>
<dbReference type="GO" id="GO:0006355">
    <property type="term" value="P:regulation of DNA-templated transcription"/>
    <property type="evidence" value="ECO:0007669"/>
    <property type="project" value="InterPro"/>
</dbReference>
<evidence type="ECO:0000256" key="4">
    <source>
        <dbReference type="ARBA" id="ARBA00023012"/>
    </source>
</evidence>
<keyword evidence="4" id="KW-0902">Two-component regulatory system</keyword>
<dbReference type="Proteomes" id="UP000034228">
    <property type="component" value="Unassembled WGS sequence"/>
</dbReference>
<dbReference type="PATRIC" id="fig|336831.14.peg.2035"/>
<dbReference type="Pfam" id="PF00158">
    <property type="entry name" value="Sigma54_activat"/>
    <property type="match status" value="1"/>
</dbReference>
<dbReference type="InterPro" id="IPR011006">
    <property type="entry name" value="CheY-like_superfamily"/>
</dbReference>
<keyword evidence="2" id="KW-0547">Nucleotide-binding</keyword>
<keyword evidence="6" id="KW-0238">DNA-binding</keyword>
<dbReference type="FunFam" id="3.40.50.2300:FF:000018">
    <property type="entry name" value="DNA-binding transcriptional regulator NtrC"/>
    <property type="match status" value="1"/>
</dbReference>
<keyword evidence="5" id="KW-0805">Transcription regulation</keyword>
<dbReference type="PROSITE" id="PS50045">
    <property type="entry name" value="SIGMA54_INTERACT_4"/>
    <property type="match status" value="1"/>
</dbReference>
<dbReference type="PROSITE" id="PS50110">
    <property type="entry name" value="RESPONSE_REGULATORY"/>
    <property type="match status" value="1"/>
</dbReference>
<evidence type="ECO:0000259" key="10">
    <source>
        <dbReference type="PROSITE" id="PS50110"/>
    </source>
</evidence>
<evidence type="ECO:0000256" key="1">
    <source>
        <dbReference type="ARBA" id="ARBA00022553"/>
    </source>
</evidence>
<proteinExistence type="predicted"/>
<reference evidence="11 12" key="1">
    <citation type="submission" date="2015-03" db="EMBL/GenBank/DDBJ databases">
        <title>Draft genome sequences of two protease-producing strains of Arsukibacterium isolated from two cold and alkaline environments.</title>
        <authorList>
            <person name="Lylloff J.E."/>
            <person name="Skov L.B."/>
            <person name="Jepsen M."/>
            <person name="Hallin P.F."/>
            <person name="Sorensen S.J."/>
            <person name="Stougaard P."/>
            <person name="Glaring M.A."/>
        </authorList>
    </citation>
    <scope>NUCLEOTIDE SEQUENCE [LARGE SCALE GENOMIC DNA]</scope>
    <source>
        <strain evidence="11 12">GCM72</strain>
    </source>
</reference>
<keyword evidence="12" id="KW-1185">Reference proteome</keyword>
<dbReference type="SUPFAM" id="SSF46689">
    <property type="entry name" value="Homeodomain-like"/>
    <property type="match status" value="1"/>
</dbReference>
<dbReference type="SUPFAM" id="SSF52172">
    <property type="entry name" value="CheY-like"/>
    <property type="match status" value="1"/>
</dbReference>
<dbReference type="InterPro" id="IPR003593">
    <property type="entry name" value="AAA+_ATPase"/>
</dbReference>
<dbReference type="InterPro" id="IPR001789">
    <property type="entry name" value="Sig_transdc_resp-reg_receiver"/>
</dbReference>
<feature type="modified residue" description="4-aspartylphosphate" evidence="8">
    <location>
        <position position="56"/>
    </location>
</feature>
<dbReference type="Pfam" id="PF00072">
    <property type="entry name" value="Response_reg"/>
    <property type="match status" value="1"/>
</dbReference>
<dbReference type="Gene3D" id="3.40.50.2300">
    <property type="match status" value="1"/>
</dbReference>
<dbReference type="PANTHER" id="PTHR32071">
    <property type="entry name" value="TRANSCRIPTIONAL REGULATORY PROTEIN"/>
    <property type="match status" value="1"/>
</dbReference>
<dbReference type="Gene3D" id="1.10.10.60">
    <property type="entry name" value="Homeodomain-like"/>
    <property type="match status" value="1"/>
</dbReference>
<dbReference type="InterPro" id="IPR009057">
    <property type="entry name" value="Homeodomain-like_sf"/>
</dbReference>
<keyword evidence="7" id="KW-0804">Transcription</keyword>
<dbReference type="Pfam" id="PF25601">
    <property type="entry name" value="AAA_lid_14"/>
    <property type="match status" value="1"/>
</dbReference>
<dbReference type="GO" id="GO:0000160">
    <property type="term" value="P:phosphorelay signal transduction system"/>
    <property type="evidence" value="ECO:0007669"/>
    <property type="project" value="UniProtKB-KW"/>
</dbReference>
<name>A0A0M2V3X8_9GAMM</name>
<dbReference type="Gene3D" id="3.40.50.300">
    <property type="entry name" value="P-loop containing nucleotide triphosphate hydrolases"/>
    <property type="match status" value="1"/>
</dbReference>
<dbReference type="InterPro" id="IPR002197">
    <property type="entry name" value="HTH_Fis"/>
</dbReference>
<dbReference type="PANTHER" id="PTHR32071:SF116">
    <property type="entry name" value="TRANSCRIPTIONAL REGULATORY PROTEIN GLRR"/>
    <property type="match status" value="1"/>
</dbReference>
<dbReference type="OrthoDB" id="9804019at2"/>
<evidence type="ECO:0000256" key="3">
    <source>
        <dbReference type="ARBA" id="ARBA00022840"/>
    </source>
</evidence>
<gene>
    <name evidence="11" type="ORF">WG68_18450</name>
</gene>
<dbReference type="InterPro" id="IPR025944">
    <property type="entry name" value="Sigma_54_int_dom_CS"/>
</dbReference>
<evidence type="ECO:0000313" key="11">
    <source>
        <dbReference type="EMBL" id="KKO43868.1"/>
    </source>
</evidence>
<dbReference type="InterPro" id="IPR058031">
    <property type="entry name" value="AAA_lid_NorR"/>
</dbReference>
<dbReference type="SMART" id="SM00448">
    <property type="entry name" value="REC"/>
    <property type="match status" value="1"/>
</dbReference>
<sequence length="449" mass="49351">MANAKPRLLLVDDDPSLLRLLTLRLEGEGYQVVSADCAETALTILGKQSFDVVLSDLRMPGLDGMSLFDEIAKRYQGLPVVLMTAHGSIPEAVAATQRGVFGFLTKPLNNAELRDILQQAVHQSVPEQADWRDEIVSRSPLMAALLEQAYRVAQRDVSVLITGASGTGKELLAKAIHKASPRADKHFVAINCGALPEHLLESELFGHSKGAFTGAVSEHGGLFREADGGTLFLDEIGDMPVALQVKLLRALQERQIRPVGSSKSMPINVRVLSATHRDLQQAMADGSFREDLYYRLNVVNLQLPGLEQRPEDIPLLARHVLALSAERHNVKVTRFADDALQTLATAKWPGNVRQLVNVIEQCVALTHSPVIGQALVEQALSQNASYWPTLTDARDQFERQYLVRVLKMTEGNVTRAAELAGRNRTDFYKLLKKHELSAAQVAAADEELE</sequence>
<dbReference type="GO" id="GO:0005524">
    <property type="term" value="F:ATP binding"/>
    <property type="evidence" value="ECO:0007669"/>
    <property type="project" value="UniProtKB-KW"/>
</dbReference>